<proteinExistence type="predicted"/>
<accession>A0ABQ3GHY7</accession>
<feature type="domain" description="Calcineurin-like phosphoesterase" evidence="1">
    <location>
        <begin position="67"/>
        <end position="324"/>
    </location>
</feature>
<dbReference type="EMBL" id="BMXK01000005">
    <property type="protein sequence ID" value="GHD04886.1"/>
    <property type="molecule type" value="Genomic_DNA"/>
</dbReference>
<dbReference type="PANTHER" id="PTHR32440">
    <property type="entry name" value="PHOSPHATASE DCR2-RELATED-RELATED"/>
    <property type="match status" value="1"/>
</dbReference>
<evidence type="ECO:0000313" key="2">
    <source>
        <dbReference type="EMBL" id="GHD04886.1"/>
    </source>
</evidence>
<gene>
    <name evidence="2" type="ORF">GCM10008096_12870</name>
</gene>
<dbReference type="InterPro" id="IPR029052">
    <property type="entry name" value="Metallo-depent_PP-like"/>
</dbReference>
<sequence>MEHNDTHHQDSSPANGFGRRGVLAGAGIATVAGLFGAAASAAPASAAPGAKPNTAMPVKFGSDGKLRIVQFNDTQDTHLTDKRTIELIEKTLDTEKPGFVVINGDVINGGPSTATQVKQAYNNVLAPMEERGIKFAITFGNHDEDSLGKNTGMTEQKLVDWMHDTYEHNLNPAVDPKLTGHSNGQVLFKSSKSNEPAFGVWLLDSNRYASGTIGGQSRDGLKNYDWIHADQVQWYRETSIATEKRFGRKIPSLAYFHIPLWEHHHMWFGSQFGSDDSTHAAAAKLHGIVGEKHEDVYVGAWNSGLFAAMQERGDVRGAYVGHDHINTYMGDYFGIELGYGPGTGYGAYGLSGAEQHRLRGARVFELDENADGVYTGTRTVFAADLGIDTAPGNQRISEPAPLP</sequence>
<reference evidence="3" key="1">
    <citation type="journal article" date="2019" name="Int. J. Syst. Evol. Microbiol.">
        <title>The Global Catalogue of Microorganisms (GCM) 10K type strain sequencing project: providing services to taxonomists for standard genome sequencing and annotation.</title>
        <authorList>
            <consortium name="The Broad Institute Genomics Platform"/>
            <consortium name="The Broad Institute Genome Sequencing Center for Infectious Disease"/>
            <person name="Wu L."/>
            <person name="Ma J."/>
        </authorList>
    </citation>
    <scope>NUCLEOTIDE SEQUENCE [LARGE SCALE GENOMIC DNA]</scope>
    <source>
        <strain evidence="3">KCTC 19466</strain>
    </source>
</reference>
<dbReference type="SUPFAM" id="SSF56300">
    <property type="entry name" value="Metallo-dependent phosphatases"/>
    <property type="match status" value="1"/>
</dbReference>
<organism evidence="2 3">
    <name type="scientific">Zhihengliuella salsuginis</name>
    <dbReference type="NCBI Taxonomy" id="578222"/>
    <lineage>
        <taxon>Bacteria</taxon>
        <taxon>Bacillati</taxon>
        <taxon>Actinomycetota</taxon>
        <taxon>Actinomycetes</taxon>
        <taxon>Micrococcales</taxon>
        <taxon>Micrococcaceae</taxon>
        <taxon>Zhihengliuella</taxon>
    </lineage>
</organism>
<keyword evidence="3" id="KW-1185">Reference proteome</keyword>
<dbReference type="PROSITE" id="PS51318">
    <property type="entry name" value="TAT"/>
    <property type="match status" value="1"/>
</dbReference>
<evidence type="ECO:0000313" key="3">
    <source>
        <dbReference type="Proteomes" id="UP000642819"/>
    </source>
</evidence>
<dbReference type="CDD" id="cd07383">
    <property type="entry name" value="MPP_Dcr2"/>
    <property type="match status" value="1"/>
</dbReference>
<dbReference type="Pfam" id="PF00149">
    <property type="entry name" value="Metallophos"/>
    <property type="match status" value="1"/>
</dbReference>
<dbReference type="PANTHER" id="PTHR32440:SF0">
    <property type="entry name" value="PHOSPHATASE DCR2-RELATED"/>
    <property type="match status" value="1"/>
</dbReference>
<dbReference type="Proteomes" id="UP000642819">
    <property type="component" value="Unassembled WGS sequence"/>
</dbReference>
<dbReference type="InterPro" id="IPR004843">
    <property type="entry name" value="Calcineurin-like_PHP"/>
</dbReference>
<dbReference type="RefSeq" id="WP_189349320.1">
    <property type="nucleotide sequence ID" value="NZ_BMXK01000005.1"/>
</dbReference>
<dbReference type="Gene3D" id="3.60.21.10">
    <property type="match status" value="1"/>
</dbReference>
<comment type="caution">
    <text evidence="2">The sequence shown here is derived from an EMBL/GenBank/DDBJ whole genome shotgun (WGS) entry which is preliminary data.</text>
</comment>
<protein>
    <submittedName>
        <fullName evidence="2">Phosphoesterase</fullName>
    </submittedName>
</protein>
<dbReference type="InterPro" id="IPR006311">
    <property type="entry name" value="TAT_signal"/>
</dbReference>
<evidence type="ECO:0000259" key="1">
    <source>
        <dbReference type="Pfam" id="PF00149"/>
    </source>
</evidence>
<name>A0ABQ3GHY7_9MICC</name>